<dbReference type="Pfam" id="PF04542">
    <property type="entry name" value="Sigma70_r2"/>
    <property type="match status" value="1"/>
</dbReference>
<keyword evidence="4" id="KW-0804">Transcription</keyword>
<dbReference type="InterPro" id="IPR036388">
    <property type="entry name" value="WH-like_DNA-bd_sf"/>
</dbReference>
<dbReference type="Gene3D" id="1.10.10.10">
    <property type="entry name" value="Winged helix-like DNA-binding domain superfamily/Winged helix DNA-binding domain"/>
    <property type="match status" value="1"/>
</dbReference>
<comment type="similarity">
    <text evidence="1">Belongs to the sigma-70 factor family. ECF subfamily.</text>
</comment>
<name>A0A517QZQ1_9PLAN</name>
<evidence type="ECO:0000259" key="5">
    <source>
        <dbReference type="Pfam" id="PF04542"/>
    </source>
</evidence>
<organism evidence="7 8">
    <name type="scientific">Stratiformator vulcanicus</name>
    <dbReference type="NCBI Taxonomy" id="2527980"/>
    <lineage>
        <taxon>Bacteria</taxon>
        <taxon>Pseudomonadati</taxon>
        <taxon>Planctomycetota</taxon>
        <taxon>Planctomycetia</taxon>
        <taxon>Planctomycetales</taxon>
        <taxon>Planctomycetaceae</taxon>
        <taxon>Stratiformator</taxon>
    </lineage>
</organism>
<dbReference type="CDD" id="cd06171">
    <property type="entry name" value="Sigma70_r4"/>
    <property type="match status" value="1"/>
</dbReference>
<dbReference type="GO" id="GO:0006352">
    <property type="term" value="P:DNA-templated transcription initiation"/>
    <property type="evidence" value="ECO:0007669"/>
    <property type="project" value="InterPro"/>
</dbReference>
<evidence type="ECO:0000256" key="2">
    <source>
        <dbReference type="ARBA" id="ARBA00023015"/>
    </source>
</evidence>
<dbReference type="Proteomes" id="UP000317318">
    <property type="component" value="Chromosome"/>
</dbReference>
<dbReference type="OrthoDB" id="273051at2"/>
<evidence type="ECO:0000256" key="3">
    <source>
        <dbReference type="ARBA" id="ARBA00023082"/>
    </source>
</evidence>
<sequence>MPIVRAPPRPPRRISLWLTTNPKNNSRSGIVLPVYGTIEINGRFLIEQRDSIAASPIDLGKLHSEIAHELQAYITGIVHDPDIAGELVQDAFARLVERPAPSDLRSAKAWAYRVAHNVAIDWCRSKRRERKHVGQAWWLRPRETEDEGIDCLLKAEQKVRIRQAIDRLPAEQRFVVERRIFQGRKFAVIAEELGVPLGTVLTRMRLAMVKLSRSLSDEKNP</sequence>
<proteinExistence type="inferred from homology"/>
<dbReference type="Gene3D" id="1.10.1740.10">
    <property type="match status" value="1"/>
</dbReference>
<dbReference type="InterPro" id="IPR014284">
    <property type="entry name" value="RNA_pol_sigma-70_dom"/>
</dbReference>
<dbReference type="SUPFAM" id="SSF88659">
    <property type="entry name" value="Sigma3 and sigma4 domains of RNA polymerase sigma factors"/>
    <property type="match status" value="1"/>
</dbReference>
<protein>
    <submittedName>
        <fullName evidence="7">ECF RNA polymerase sigma factor RpoE</fullName>
    </submittedName>
</protein>
<evidence type="ECO:0000259" key="6">
    <source>
        <dbReference type="Pfam" id="PF08281"/>
    </source>
</evidence>
<dbReference type="SUPFAM" id="SSF88946">
    <property type="entry name" value="Sigma2 domain of RNA polymerase sigma factors"/>
    <property type="match status" value="1"/>
</dbReference>
<dbReference type="InterPro" id="IPR039425">
    <property type="entry name" value="RNA_pol_sigma-70-like"/>
</dbReference>
<evidence type="ECO:0000313" key="7">
    <source>
        <dbReference type="EMBL" id="QDT37073.1"/>
    </source>
</evidence>
<dbReference type="InterPro" id="IPR013325">
    <property type="entry name" value="RNA_pol_sigma_r2"/>
</dbReference>
<dbReference type="NCBIfam" id="TIGR02937">
    <property type="entry name" value="sigma70-ECF"/>
    <property type="match status" value="1"/>
</dbReference>
<gene>
    <name evidence="7" type="primary">rpoE_2</name>
    <name evidence="7" type="ORF">Pan189_14400</name>
</gene>
<dbReference type="AlphaFoldDB" id="A0A517QZQ1"/>
<feature type="domain" description="RNA polymerase sigma factor 70 region 4 type 2" evidence="6">
    <location>
        <begin position="160"/>
        <end position="211"/>
    </location>
</feature>
<dbReference type="KEGG" id="svp:Pan189_14400"/>
<evidence type="ECO:0000256" key="1">
    <source>
        <dbReference type="ARBA" id="ARBA00010641"/>
    </source>
</evidence>
<evidence type="ECO:0000256" key="4">
    <source>
        <dbReference type="ARBA" id="ARBA00023163"/>
    </source>
</evidence>
<dbReference type="EMBL" id="CP036268">
    <property type="protein sequence ID" value="QDT37073.1"/>
    <property type="molecule type" value="Genomic_DNA"/>
</dbReference>
<evidence type="ECO:0000313" key="8">
    <source>
        <dbReference type="Proteomes" id="UP000317318"/>
    </source>
</evidence>
<dbReference type="InterPro" id="IPR007627">
    <property type="entry name" value="RNA_pol_sigma70_r2"/>
</dbReference>
<keyword evidence="8" id="KW-1185">Reference proteome</keyword>
<dbReference type="GO" id="GO:0003677">
    <property type="term" value="F:DNA binding"/>
    <property type="evidence" value="ECO:0007669"/>
    <property type="project" value="InterPro"/>
</dbReference>
<dbReference type="PANTHER" id="PTHR43133:SF62">
    <property type="entry name" value="RNA POLYMERASE SIGMA FACTOR SIGZ"/>
    <property type="match status" value="1"/>
</dbReference>
<dbReference type="PANTHER" id="PTHR43133">
    <property type="entry name" value="RNA POLYMERASE ECF-TYPE SIGMA FACTO"/>
    <property type="match status" value="1"/>
</dbReference>
<dbReference type="InterPro" id="IPR013249">
    <property type="entry name" value="RNA_pol_sigma70_r4_t2"/>
</dbReference>
<dbReference type="InterPro" id="IPR013324">
    <property type="entry name" value="RNA_pol_sigma_r3/r4-like"/>
</dbReference>
<keyword evidence="3" id="KW-0731">Sigma factor</keyword>
<accession>A0A517QZQ1</accession>
<reference evidence="7 8" key="1">
    <citation type="submission" date="2019-02" db="EMBL/GenBank/DDBJ databases">
        <title>Deep-cultivation of Planctomycetes and their phenomic and genomic characterization uncovers novel biology.</title>
        <authorList>
            <person name="Wiegand S."/>
            <person name="Jogler M."/>
            <person name="Boedeker C."/>
            <person name="Pinto D."/>
            <person name="Vollmers J."/>
            <person name="Rivas-Marin E."/>
            <person name="Kohn T."/>
            <person name="Peeters S.H."/>
            <person name="Heuer A."/>
            <person name="Rast P."/>
            <person name="Oberbeckmann S."/>
            <person name="Bunk B."/>
            <person name="Jeske O."/>
            <person name="Meyerdierks A."/>
            <person name="Storesund J.E."/>
            <person name="Kallscheuer N."/>
            <person name="Luecker S."/>
            <person name="Lage O.M."/>
            <person name="Pohl T."/>
            <person name="Merkel B.J."/>
            <person name="Hornburger P."/>
            <person name="Mueller R.-W."/>
            <person name="Bruemmer F."/>
            <person name="Labrenz M."/>
            <person name="Spormann A.M."/>
            <person name="Op den Camp H."/>
            <person name="Overmann J."/>
            <person name="Amann R."/>
            <person name="Jetten M.S.M."/>
            <person name="Mascher T."/>
            <person name="Medema M.H."/>
            <person name="Devos D.P."/>
            <person name="Kaster A.-K."/>
            <person name="Ovreas L."/>
            <person name="Rohde M."/>
            <person name="Galperin M.Y."/>
            <person name="Jogler C."/>
        </authorList>
    </citation>
    <scope>NUCLEOTIDE SEQUENCE [LARGE SCALE GENOMIC DNA]</scope>
    <source>
        <strain evidence="7 8">Pan189</strain>
    </source>
</reference>
<dbReference type="GO" id="GO:0016987">
    <property type="term" value="F:sigma factor activity"/>
    <property type="evidence" value="ECO:0007669"/>
    <property type="project" value="UniProtKB-KW"/>
</dbReference>
<dbReference type="Pfam" id="PF08281">
    <property type="entry name" value="Sigma70_r4_2"/>
    <property type="match status" value="1"/>
</dbReference>
<feature type="domain" description="RNA polymerase sigma-70 region 2" evidence="5">
    <location>
        <begin position="69"/>
        <end position="128"/>
    </location>
</feature>
<keyword evidence="2" id="KW-0805">Transcription regulation</keyword>